<dbReference type="Proteomes" id="UP000593591">
    <property type="component" value="Chromosome"/>
</dbReference>
<proteinExistence type="predicted"/>
<organism evidence="1 2">
    <name type="scientific">Treponema rectale</name>
    <dbReference type="NCBI Taxonomy" id="744512"/>
    <lineage>
        <taxon>Bacteria</taxon>
        <taxon>Pseudomonadati</taxon>
        <taxon>Spirochaetota</taxon>
        <taxon>Spirochaetia</taxon>
        <taxon>Spirochaetales</taxon>
        <taxon>Treponemataceae</taxon>
        <taxon>Treponema</taxon>
    </lineage>
</organism>
<dbReference type="EMBL" id="CP031517">
    <property type="protein sequence ID" value="QOS39536.1"/>
    <property type="molecule type" value="Genomic_DNA"/>
</dbReference>
<sequence>MFLTGCQTDNPISSGIEISSPEDKPIKENELTIVDFALKKNEEGKVLLSLTGQLLLPELHESSTFVIDNTQDDSKDSLSISFDLHDNLFDFALDVTTLRKEGAWYNLYFRISDTKSIYISTGDISPRQLSGICDYLVSEEKSYEYSFEIWNDNVKLVYREKDNLLTTYYSMNYEVRSQHATEYLYFHLKGYNQHENLKLILDGVDKKETEEIIQDEQGNFDVYLRVDDILKDKNRYAIKMEYTLESGSVHQETITNYSLSDHERLEGICYQSDLYVFRAEITGRKIYYYLSNCPDSFAMDHVSLFQQNGVKLKISGTVRLFSSGFYSFRIRWIDNGNDYIRLIGLDEISSSGYLSAIIDLSDMPEFDRLSTSSEMGQLEIYHDTLRLNQFWPGEWSHRNDDIGPVEDQNYIYTISDQTYGNAYGITKRRKLG</sequence>
<evidence type="ECO:0000313" key="2">
    <source>
        <dbReference type="Proteomes" id="UP000593591"/>
    </source>
</evidence>
<protein>
    <submittedName>
        <fullName evidence="1">Uncharacterized protein</fullName>
    </submittedName>
</protein>
<dbReference type="KEGG" id="trc:DYE49_03300"/>
<dbReference type="AlphaFoldDB" id="A0A7M1XIV1"/>
<accession>A0A7M1XIV1</accession>
<name>A0A7M1XIV1_9SPIR</name>
<gene>
    <name evidence="1" type="ORF">DYE49_03300</name>
</gene>
<evidence type="ECO:0000313" key="1">
    <source>
        <dbReference type="EMBL" id="QOS39536.1"/>
    </source>
</evidence>
<reference evidence="1 2" key="1">
    <citation type="submission" date="2018-08" db="EMBL/GenBank/DDBJ databases">
        <title>The first complete genome of Treponema rectale (CHPAT), a commensal spirochete of the bovine rectum.</title>
        <authorList>
            <person name="Staton G.J."/>
            <person name="Clegg S.R."/>
            <person name="Carter S.D."/>
            <person name="Radford A.D."/>
            <person name="Darby A."/>
            <person name="Hall N."/>
            <person name="Birtles R.J."/>
            <person name="Evans N.J."/>
        </authorList>
    </citation>
    <scope>NUCLEOTIDE SEQUENCE [LARGE SCALE GENOMIC DNA]</scope>
    <source>
        <strain evidence="1 2">CHPA</strain>
    </source>
</reference>